<feature type="transmembrane region" description="Helical" evidence="6">
    <location>
        <begin position="116"/>
        <end position="134"/>
    </location>
</feature>
<feature type="transmembrane region" description="Helical" evidence="6">
    <location>
        <begin position="140"/>
        <end position="163"/>
    </location>
</feature>
<feature type="transmembrane region" description="Helical" evidence="6">
    <location>
        <begin position="284"/>
        <end position="304"/>
    </location>
</feature>
<feature type="transmembrane region" description="Helical" evidence="6">
    <location>
        <begin position="175"/>
        <end position="196"/>
    </location>
</feature>
<dbReference type="FunFam" id="1.20.1250.20:FF:000068">
    <property type="entry name" value="MFS general substrate transporter"/>
    <property type="match status" value="1"/>
</dbReference>
<sequence>MSEEDEKPALEIEYIPATQKCSYPGEPTPPQLTKEEEKRLWRKVDMRLMPILTIMYLFCFLDRGNIGNAKLQGLAVQLHLVGNEYNIALMMYFIKPYCLFEFPANLVLKKLRPSRWLPGITIASGVVMTMMGLVKSYQQLVGVRICLGVAEAGLFPGIVYYLTLWYPRHMLQYRTGLFIGSASVAGAFSGLLAFGISFMSGTAGMMGWSWIFILEGTVTVIVGIVALFVFVDFPDTAKFLTPDERAFIVHKKKYDLSSVGEEEQFALRHVWDALKDWQVWMLRLVNMSIIGPLWGISLFLPSIIQGFGYTTAISQLLTVPPYVLATIVLLVVAVWSDRTKKRFPFIIACLLMSLIGFTINITDAPVGVKYFGTFLCVTGHYAAFPGGITWLSNNLAGQYKRAVGIGLQGGIGMLAGAISTNVYRTQDAPRYILGHGIELMFVGMGLICVPLTVLLYVRINCHRDKDALQRETGGFEGGQVKYSAEKLRELGDRAPDFRYTL</sequence>
<feature type="transmembrane region" description="Helical" evidence="6">
    <location>
        <begin position="316"/>
        <end position="336"/>
    </location>
</feature>
<accession>A0A165T224</accession>
<dbReference type="OrthoDB" id="2985014at2759"/>
<dbReference type="InterPro" id="IPR011701">
    <property type="entry name" value="MFS"/>
</dbReference>
<dbReference type="PANTHER" id="PTHR43791">
    <property type="entry name" value="PERMEASE-RELATED"/>
    <property type="match status" value="1"/>
</dbReference>
<keyword evidence="8" id="KW-1185">Reference proteome</keyword>
<feature type="transmembrane region" description="Helical" evidence="6">
    <location>
        <begin position="208"/>
        <end position="231"/>
    </location>
</feature>
<comment type="subcellular location">
    <subcellularLocation>
        <location evidence="1">Membrane</location>
        <topology evidence="1">Multi-pass membrane protein</topology>
    </subcellularLocation>
</comment>
<dbReference type="Proteomes" id="UP000076761">
    <property type="component" value="Unassembled WGS sequence"/>
</dbReference>
<dbReference type="InParanoid" id="A0A165T224"/>
<dbReference type="PANTHER" id="PTHR43791:SF18">
    <property type="entry name" value="NICOTINIC ACID TRANSPORTER TNA1, PUTATIVE (AFU_ORTHOLOGUE AFUA_3G03820)-RELATED"/>
    <property type="match status" value="1"/>
</dbReference>
<evidence type="ECO:0000313" key="7">
    <source>
        <dbReference type="EMBL" id="KZT26020.1"/>
    </source>
</evidence>
<keyword evidence="5 6" id="KW-0472">Membrane</keyword>
<feature type="transmembrane region" description="Helical" evidence="6">
    <location>
        <begin position="435"/>
        <end position="457"/>
    </location>
</feature>
<feature type="transmembrane region" description="Helical" evidence="6">
    <location>
        <begin position="48"/>
        <end position="66"/>
    </location>
</feature>
<gene>
    <name evidence="7" type="ORF">NEOLEDRAFT_1132511</name>
</gene>
<dbReference type="Gene3D" id="1.20.1250.20">
    <property type="entry name" value="MFS general substrate transporter like domains"/>
    <property type="match status" value="2"/>
</dbReference>
<dbReference type="FunFam" id="1.20.1250.20:FF:000034">
    <property type="entry name" value="MFS general substrate transporter"/>
    <property type="match status" value="1"/>
</dbReference>
<dbReference type="GO" id="GO:0016020">
    <property type="term" value="C:membrane"/>
    <property type="evidence" value="ECO:0007669"/>
    <property type="project" value="UniProtKB-SubCell"/>
</dbReference>
<keyword evidence="4 6" id="KW-1133">Transmembrane helix</keyword>
<feature type="transmembrane region" description="Helical" evidence="6">
    <location>
        <begin position="368"/>
        <end position="391"/>
    </location>
</feature>
<feature type="transmembrane region" description="Helical" evidence="6">
    <location>
        <begin position="343"/>
        <end position="362"/>
    </location>
</feature>
<keyword evidence="2" id="KW-0813">Transport</keyword>
<dbReference type="STRING" id="1314782.A0A165T224"/>
<evidence type="ECO:0000256" key="6">
    <source>
        <dbReference type="SAM" id="Phobius"/>
    </source>
</evidence>
<organism evidence="7 8">
    <name type="scientific">Neolentinus lepideus HHB14362 ss-1</name>
    <dbReference type="NCBI Taxonomy" id="1314782"/>
    <lineage>
        <taxon>Eukaryota</taxon>
        <taxon>Fungi</taxon>
        <taxon>Dikarya</taxon>
        <taxon>Basidiomycota</taxon>
        <taxon>Agaricomycotina</taxon>
        <taxon>Agaricomycetes</taxon>
        <taxon>Gloeophyllales</taxon>
        <taxon>Gloeophyllaceae</taxon>
        <taxon>Neolentinus</taxon>
    </lineage>
</organism>
<dbReference type="SUPFAM" id="SSF103473">
    <property type="entry name" value="MFS general substrate transporter"/>
    <property type="match status" value="1"/>
</dbReference>
<dbReference type="InterPro" id="IPR036259">
    <property type="entry name" value="MFS_trans_sf"/>
</dbReference>
<name>A0A165T224_9AGAM</name>
<evidence type="ECO:0000256" key="4">
    <source>
        <dbReference type="ARBA" id="ARBA00022989"/>
    </source>
</evidence>
<evidence type="ECO:0000256" key="5">
    <source>
        <dbReference type="ARBA" id="ARBA00023136"/>
    </source>
</evidence>
<protein>
    <submittedName>
        <fullName evidence="7">MFS general substrate transporter</fullName>
    </submittedName>
</protein>
<evidence type="ECO:0000256" key="3">
    <source>
        <dbReference type="ARBA" id="ARBA00022692"/>
    </source>
</evidence>
<proteinExistence type="predicted"/>
<feature type="transmembrane region" description="Helical" evidence="6">
    <location>
        <begin position="86"/>
        <end position="104"/>
    </location>
</feature>
<evidence type="ECO:0000256" key="1">
    <source>
        <dbReference type="ARBA" id="ARBA00004141"/>
    </source>
</evidence>
<dbReference type="Pfam" id="PF07690">
    <property type="entry name" value="MFS_1"/>
    <property type="match status" value="1"/>
</dbReference>
<dbReference type="EMBL" id="KV425568">
    <property type="protein sequence ID" value="KZT26020.1"/>
    <property type="molecule type" value="Genomic_DNA"/>
</dbReference>
<evidence type="ECO:0000256" key="2">
    <source>
        <dbReference type="ARBA" id="ARBA00022448"/>
    </source>
</evidence>
<reference evidence="7 8" key="1">
    <citation type="journal article" date="2016" name="Mol. Biol. Evol.">
        <title>Comparative Genomics of Early-Diverging Mushroom-Forming Fungi Provides Insights into the Origins of Lignocellulose Decay Capabilities.</title>
        <authorList>
            <person name="Nagy L.G."/>
            <person name="Riley R."/>
            <person name="Tritt A."/>
            <person name="Adam C."/>
            <person name="Daum C."/>
            <person name="Floudas D."/>
            <person name="Sun H."/>
            <person name="Yadav J.S."/>
            <person name="Pangilinan J."/>
            <person name="Larsson K.H."/>
            <person name="Matsuura K."/>
            <person name="Barry K."/>
            <person name="Labutti K."/>
            <person name="Kuo R."/>
            <person name="Ohm R.A."/>
            <person name="Bhattacharya S.S."/>
            <person name="Shirouzu T."/>
            <person name="Yoshinaga Y."/>
            <person name="Martin F.M."/>
            <person name="Grigoriev I.V."/>
            <person name="Hibbett D.S."/>
        </authorList>
    </citation>
    <scope>NUCLEOTIDE SEQUENCE [LARGE SCALE GENOMIC DNA]</scope>
    <source>
        <strain evidence="7 8">HHB14362 ss-1</strain>
    </source>
</reference>
<dbReference type="AlphaFoldDB" id="A0A165T224"/>
<evidence type="ECO:0000313" key="8">
    <source>
        <dbReference type="Proteomes" id="UP000076761"/>
    </source>
</evidence>
<keyword evidence="3 6" id="KW-0812">Transmembrane</keyword>
<feature type="transmembrane region" description="Helical" evidence="6">
    <location>
        <begin position="403"/>
        <end position="423"/>
    </location>
</feature>
<dbReference type="GO" id="GO:0022857">
    <property type="term" value="F:transmembrane transporter activity"/>
    <property type="evidence" value="ECO:0007669"/>
    <property type="project" value="InterPro"/>
</dbReference>